<feature type="region of interest" description="Disordered" evidence="6">
    <location>
        <begin position="21"/>
        <end position="45"/>
    </location>
</feature>
<dbReference type="InterPro" id="IPR017039">
    <property type="entry name" value="Virul_fac_BrkB"/>
</dbReference>
<name>A0A545SYQ1_9PROT</name>
<evidence type="ECO:0000256" key="5">
    <source>
        <dbReference type="ARBA" id="ARBA00023136"/>
    </source>
</evidence>
<evidence type="ECO:0000256" key="3">
    <source>
        <dbReference type="ARBA" id="ARBA00022692"/>
    </source>
</evidence>
<comment type="subcellular location">
    <subcellularLocation>
        <location evidence="1">Cell membrane</location>
        <topology evidence="1">Multi-pass membrane protein</topology>
    </subcellularLocation>
</comment>
<proteinExistence type="predicted"/>
<accession>A0A545SYQ1</accession>
<feature type="transmembrane region" description="Helical" evidence="7">
    <location>
        <begin position="144"/>
        <end position="166"/>
    </location>
</feature>
<dbReference type="PANTHER" id="PTHR30213:SF0">
    <property type="entry name" value="UPF0761 MEMBRANE PROTEIN YIHY"/>
    <property type="match status" value="1"/>
</dbReference>
<keyword evidence="2" id="KW-1003">Cell membrane</keyword>
<gene>
    <name evidence="8" type="ORF">FKG95_28420</name>
</gene>
<dbReference type="NCBIfam" id="TIGR00765">
    <property type="entry name" value="yihY_not_rbn"/>
    <property type="match status" value="1"/>
</dbReference>
<feature type="transmembrane region" description="Helical" evidence="7">
    <location>
        <begin position="296"/>
        <end position="319"/>
    </location>
</feature>
<evidence type="ECO:0000313" key="9">
    <source>
        <dbReference type="Proteomes" id="UP000315252"/>
    </source>
</evidence>
<keyword evidence="3 7" id="KW-0812">Transmembrane</keyword>
<dbReference type="GO" id="GO:0005886">
    <property type="term" value="C:plasma membrane"/>
    <property type="evidence" value="ECO:0007669"/>
    <property type="project" value="UniProtKB-SubCell"/>
</dbReference>
<keyword evidence="4 7" id="KW-1133">Transmembrane helix</keyword>
<evidence type="ECO:0000256" key="2">
    <source>
        <dbReference type="ARBA" id="ARBA00022475"/>
    </source>
</evidence>
<reference evidence="8 9" key="1">
    <citation type="submission" date="2019-06" db="EMBL/GenBank/DDBJ databases">
        <title>Whole genome sequence for Rhodospirillaceae sp. R148.</title>
        <authorList>
            <person name="Wang G."/>
        </authorList>
    </citation>
    <scope>NUCLEOTIDE SEQUENCE [LARGE SCALE GENOMIC DNA]</scope>
    <source>
        <strain evidence="8 9">R148</strain>
    </source>
</reference>
<feature type="transmembrane region" description="Helical" evidence="7">
    <location>
        <begin position="75"/>
        <end position="104"/>
    </location>
</feature>
<dbReference type="PANTHER" id="PTHR30213">
    <property type="entry name" value="INNER MEMBRANE PROTEIN YHJD"/>
    <property type="match status" value="1"/>
</dbReference>
<dbReference type="Proteomes" id="UP000315252">
    <property type="component" value="Unassembled WGS sequence"/>
</dbReference>
<evidence type="ECO:0000256" key="6">
    <source>
        <dbReference type="SAM" id="MobiDB-lite"/>
    </source>
</evidence>
<evidence type="ECO:0000256" key="4">
    <source>
        <dbReference type="ARBA" id="ARBA00022989"/>
    </source>
</evidence>
<evidence type="ECO:0000256" key="1">
    <source>
        <dbReference type="ARBA" id="ARBA00004651"/>
    </source>
</evidence>
<evidence type="ECO:0000256" key="7">
    <source>
        <dbReference type="SAM" id="Phobius"/>
    </source>
</evidence>
<dbReference type="AlphaFoldDB" id="A0A545SYQ1"/>
<feature type="transmembrane region" description="Helical" evidence="7">
    <location>
        <begin position="229"/>
        <end position="249"/>
    </location>
</feature>
<dbReference type="OrthoDB" id="9781030at2"/>
<protein>
    <submittedName>
        <fullName evidence="8">YihY/virulence factor BrkB family protein</fullName>
    </submittedName>
</protein>
<feature type="transmembrane region" description="Helical" evidence="7">
    <location>
        <begin position="187"/>
        <end position="209"/>
    </location>
</feature>
<organism evidence="8 9">
    <name type="scientific">Denitrobaculum tricleocarpae</name>
    <dbReference type="NCBI Taxonomy" id="2591009"/>
    <lineage>
        <taxon>Bacteria</taxon>
        <taxon>Pseudomonadati</taxon>
        <taxon>Pseudomonadota</taxon>
        <taxon>Alphaproteobacteria</taxon>
        <taxon>Rhodospirillales</taxon>
        <taxon>Rhodospirillaceae</taxon>
        <taxon>Denitrobaculum</taxon>
    </lineage>
</organism>
<keyword evidence="9" id="KW-1185">Reference proteome</keyword>
<comment type="caution">
    <text evidence="8">The sequence shown here is derived from an EMBL/GenBank/DDBJ whole genome shotgun (WGS) entry which is preliminary data.</text>
</comment>
<evidence type="ECO:0000313" key="8">
    <source>
        <dbReference type="EMBL" id="TQV70090.1"/>
    </source>
</evidence>
<dbReference type="Pfam" id="PF03631">
    <property type="entry name" value="Virul_fac_BrkB"/>
    <property type="match status" value="1"/>
</dbReference>
<sequence length="361" mass="39477">MSRRQRSRRARSQRLPQALLRKRRRRHASVRAPAPVKTVPDDSVSEPVASPLGFSVRGWWQALLRVRRSMLEDHLLLVAAAVAFYGFLAIFPALFAFVTLYGLVADPGQVEPQLRPLRDFIPVEAYSILADQLEKITSTTDTKLSVGLLFGFLAALWSETNGSKALMTAMNIAYSEQEARGFVRQNIVAALFTVGAIFMAIFSLAALAFVPGMVSIMDAGPLFEAGLMWLRWVILTCIVMLTLGLLYRYGPNRREARFQWITPGAVLATGLWMLGSVGFSFYAANFGSYNETFGSLGAVVVLLIWFYLTSSVICLGARLNAELELQTSRDSTIGPVQPKGSRGAYVADNVASAPAAGASGR</sequence>
<feature type="transmembrane region" description="Helical" evidence="7">
    <location>
        <begin position="261"/>
        <end position="284"/>
    </location>
</feature>
<dbReference type="EMBL" id="VHSH01000019">
    <property type="protein sequence ID" value="TQV70090.1"/>
    <property type="molecule type" value="Genomic_DNA"/>
</dbReference>
<keyword evidence="5 7" id="KW-0472">Membrane</keyword>